<reference evidence="1 2" key="1">
    <citation type="submission" date="2021-01" db="EMBL/GenBank/DDBJ databases">
        <title>Adiantum capillus-veneris genome.</title>
        <authorList>
            <person name="Fang Y."/>
            <person name="Liao Q."/>
        </authorList>
    </citation>
    <scope>NUCLEOTIDE SEQUENCE [LARGE SCALE GENOMIC DNA]</scope>
    <source>
        <strain evidence="1">H3</strain>
        <tissue evidence="1">Leaf</tissue>
    </source>
</reference>
<evidence type="ECO:0000313" key="1">
    <source>
        <dbReference type="EMBL" id="KAI5079564.1"/>
    </source>
</evidence>
<name>A0A9D4V4T7_ADICA</name>
<organism evidence="1 2">
    <name type="scientific">Adiantum capillus-veneris</name>
    <name type="common">Maidenhair fern</name>
    <dbReference type="NCBI Taxonomy" id="13818"/>
    <lineage>
        <taxon>Eukaryota</taxon>
        <taxon>Viridiplantae</taxon>
        <taxon>Streptophyta</taxon>
        <taxon>Embryophyta</taxon>
        <taxon>Tracheophyta</taxon>
        <taxon>Polypodiopsida</taxon>
        <taxon>Polypodiidae</taxon>
        <taxon>Polypodiales</taxon>
        <taxon>Pteridineae</taxon>
        <taxon>Pteridaceae</taxon>
        <taxon>Vittarioideae</taxon>
        <taxon>Adiantum</taxon>
    </lineage>
</organism>
<evidence type="ECO:0000313" key="2">
    <source>
        <dbReference type="Proteomes" id="UP000886520"/>
    </source>
</evidence>
<gene>
    <name evidence="1" type="ORF">GOP47_0005043</name>
</gene>
<protein>
    <submittedName>
        <fullName evidence="1">Uncharacterized protein</fullName>
    </submittedName>
</protein>
<dbReference type="Proteomes" id="UP000886520">
    <property type="component" value="Chromosome 5"/>
</dbReference>
<comment type="caution">
    <text evidence="1">The sequence shown here is derived from an EMBL/GenBank/DDBJ whole genome shotgun (WGS) entry which is preliminary data.</text>
</comment>
<dbReference type="EMBL" id="JABFUD020000005">
    <property type="protein sequence ID" value="KAI5079564.1"/>
    <property type="molecule type" value="Genomic_DNA"/>
</dbReference>
<dbReference type="AlphaFoldDB" id="A0A9D4V4T7"/>
<sequence>MEIGYNTTVLLIDVTPDVPHEQPQQHFIPAMKEAPSQNCKSDLHKTNTVYRCYNYPNPSGRVQVKRLTFWSTLETIKEGSTRYIQKDGCSCLQQ</sequence>
<proteinExistence type="predicted"/>
<keyword evidence="2" id="KW-1185">Reference proteome</keyword>
<accession>A0A9D4V4T7</accession>